<dbReference type="PANTHER" id="PTHR30092:SF0">
    <property type="entry name" value="INNER MEMBRANE PROTEIN CRED"/>
    <property type="match status" value="1"/>
</dbReference>
<evidence type="ECO:0000313" key="2">
    <source>
        <dbReference type="EMBL" id="PWB07898.1"/>
    </source>
</evidence>
<name>A0A2V1ITD0_9BACT</name>
<feature type="transmembrane region" description="Helical" evidence="1">
    <location>
        <begin position="75"/>
        <end position="97"/>
    </location>
</feature>
<accession>A0A2V1ITD0</accession>
<dbReference type="Proteomes" id="UP000244925">
    <property type="component" value="Unassembled WGS sequence"/>
</dbReference>
<protein>
    <submittedName>
        <fullName evidence="2">Uncharacterized protein</fullName>
    </submittedName>
</protein>
<proteinExistence type="predicted"/>
<dbReference type="GO" id="GO:0005886">
    <property type="term" value="C:plasma membrane"/>
    <property type="evidence" value="ECO:0007669"/>
    <property type="project" value="TreeGrafter"/>
</dbReference>
<feature type="transmembrane region" description="Helical" evidence="1">
    <location>
        <begin position="160"/>
        <end position="178"/>
    </location>
</feature>
<feature type="transmembrane region" description="Helical" evidence="1">
    <location>
        <begin position="104"/>
        <end position="124"/>
    </location>
</feature>
<organism evidence="2 3">
    <name type="scientific">Paramuribaculum intestinale</name>
    <dbReference type="NCBI Taxonomy" id="2094151"/>
    <lineage>
        <taxon>Bacteria</taxon>
        <taxon>Pseudomonadati</taxon>
        <taxon>Bacteroidota</taxon>
        <taxon>Bacteroidia</taxon>
        <taxon>Bacteroidales</taxon>
        <taxon>Muribaculaceae</taxon>
        <taxon>Paramuribaculum</taxon>
    </lineage>
</organism>
<keyword evidence="1" id="KW-0812">Transmembrane</keyword>
<feature type="transmembrane region" description="Helical" evidence="1">
    <location>
        <begin position="28"/>
        <end position="48"/>
    </location>
</feature>
<dbReference type="InterPro" id="IPR010364">
    <property type="entry name" value="Uncharacterised_IM_CreD"/>
</dbReference>
<dbReference type="AlphaFoldDB" id="A0A2V1ITD0"/>
<dbReference type="GeneID" id="93424089"/>
<feature type="transmembrane region" description="Helical" evidence="1">
    <location>
        <begin position="130"/>
        <end position="148"/>
    </location>
</feature>
<comment type="caution">
    <text evidence="2">The sequence shown here is derived from an EMBL/GenBank/DDBJ whole genome shotgun (WGS) entry which is preliminary data.</text>
</comment>
<feature type="transmembrane region" description="Helical" evidence="1">
    <location>
        <begin position="184"/>
        <end position="202"/>
    </location>
</feature>
<keyword evidence="1" id="KW-1133">Transmembrane helix</keyword>
<reference evidence="3" key="1">
    <citation type="submission" date="2018-02" db="EMBL/GenBank/DDBJ databases">
        <authorList>
            <person name="Clavel T."/>
            <person name="Strowig T."/>
        </authorList>
    </citation>
    <scope>NUCLEOTIDE SEQUENCE [LARGE SCALE GENOMIC DNA]</scope>
    <source>
        <strain evidence="3">DSM 100764</strain>
    </source>
</reference>
<dbReference type="RefSeq" id="WP_107035815.1">
    <property type="nucleotide sequence ID" value="NZ_CAONGC010000037.1"/>
</dbReference>
<keyword evidence="1" id="KW-0472">Membrane</keyword>
<gene>
    <name evidence="2" type="ORF">C5O25_05930</name>
</gene>
<sequence>MDTMNDFANRPMPPLPATKVSVPRHTTAWLGVQTLVIAVFSAIIALIADGIGDYGAERQSQGLLSESSSLMVSDSASYCFALIAISLISITLIEVAFRKYVNYLQYALIGCALGLFYLMLLALAEFVPFWAAYGIVTVITAGLITLFVKGITANVKAAGLTAGILVVEYAVILILIYIGSLALLIGSILLFVIIALAMYFTLRMRQTADGELIIK</sequence>
<evidence type="ECO:0000256" key="1">
    <source>
        <dbReference type="SAM" id="Phobius"/>
    </source>
</evidence>
<dbReference type="PANTHER" id="PTHR30092">
    <property type="entry name" value="INNER MEMBRANE PROTEIN CRED"/>
    <property type="match status" value="1"/>
</dbReference>
<keyword evidence="3" id="KW-1185">Reference proteome</keyword>
<evidence type="ECO:0000313" key="3">
    <source>
        <dbReference type="Proteomes" id="UP000244925"/>
    </source>
</evidence>
<dbReference type="Pfam" id="PF06123">
    <property type="entry name" value="CreD"/>
    <property type="match status" value="1"/>
</dbReference>
<dbReference type="EMBL" id="PUBV01000009">
    <property type="protein sequence ID" value="PWB07898.1"/>
    <property type="molecule type" value="Genomic_DNA"/>
</dbReference>